<proteinExistence type="predicted"/>
<sequence length="232" mass="25533">MTRSTVKTSTIVLLTAVVVLACGNPASNDSVTTPTTTALPFPYPPLKFYTEIAVPLEDLLHSAAEFALTMEVDDLRLLDPRVADSIRPTFLSKAAPEAYEYFEPFQSPDFVNDTGGHTLRVVGAQDQVDRVVEVSICIYNSPGQYTLYKDGHIGGPMDTAHPYGLRRTRVHWTDRPAADGSVAAGPRWLWVNNGVDLKMTRETEASVCEPFKPDPFVQKMPDPITPTPTPTR</sequence>
<protein>
    <recommendedName>
        <fullName evidence="5">Lipoprotein</fullName>
    </recommendedName>
</protein>
<feature type="signal peptide" evidence="2">
    <location>
        <begin position="1"/>
        <end position="21"/>
    </location>
</feature>
<evidence type="ECO:0000256" key="2">
    <source>
        <dbReference type="SAM" id="SignalP"/>
    </source>
</evidence>
<dbReference type="PROSITE" id="PS51257">
    <property type="entry name" value="PROKAR_LIPOPROTEIN"/>
    <property type="match status" value="1"/>
</dbReference>
<evidence type="ECO:0000256" key="1">
    <source>
        <dbReference type="SAM" id="MobiDB-lite"/>
    </source>
</evidence>
<dbReference type="RefSeq" id="WP_329414663.1">
    <property type="nucleotide sequence ID" value="NZ_CP109441.1"/>
</dbReference>
<evidence type="ECO:0008006" key="5">
    <source>
        <dbReference type="Google" id="ProtNLM"/>
    </source>
</evidence>
<dbReference type="EMBL" id="CP109441">
    <property type="protein sequence ID" value="WUV49948.1"/>
    <property type="molecule type" value="Genomic_DNA"/>
</dbReference>
<keyword evidence="4" id="KW-1185">Reference proteome</keyword>
<keyword evidence="2" id="KW-0732">Signal</keyword>
<evidence type="ECO:0000313" key="3">
    <source>
        <dbReference type="EMBL" id="WUV49948.1"/>
    </source>
</evidence>
<evidence type="ECO:0000313" key="4">
    <source>
        <dbReference type="Proteomes" id="UP001432062"/>
    </source>
</evidence>
<dbReference type="Proteomes" id="UP001432062">
    <property type="component" value="Chromosome"/>
</dbReference>
<feature type="chain" id="PRO_5046213200" description="Lipoprotein" evidence="2">
    <location>
        <begin position="22"/>
        <end position="232"/>
    </location>
</feature>
<organism evidence="3 4">
    <name type="scientific">Nocardia vinacea</name>
    <dbReference type="NCBI Taxonomy" id="96468"/>
    <lineage>
        <taxon>Bacteria</taxon>
        <taxon>Bacillati</taxon>
        <taxon>Actinomycetota</taxon>
        <taxon>Actinomycetes</taxon>
        <taxon>Mycobacteriales</taxon>
        <taxon>Nocardiaceae</taxon>
        <taxon>Nocardia</taxon>
    </lineage>
</organism>
<feature type="compositionally biased region" description="Pro residues" evidence="1">
    <location>
        <begin position="223"/>
        <end position="232"/>
    </location>
</feature>
<name>A0ABZ1Z350_9NOCA</name>
<feature type="region of interest" description="Disordered" evidence="1">
    <location>
        <begin position="211"/>
        <end position="232"/>
    </location>
</feature>
<accession>A0ABZ1Z350</accession>
<reference evidence="3" key="1">
    <citation type="submission" date="2022-10" db="EMBL/GenBank/DDBJ databases">
        <title>The complete genomes of actinobacterial strains from the NBC collection.</title>
        <authorList>
            <person name="Joergensen T.S."/>
            <person name="Alvarez Arevalo M."/>
            <person name="Sterndorff E.B."/>
            <person name="Faurdal D."/>
            <person name="Vuksanovic O."/>
            <person name="Mourched A.-S."/>
            <person name="Charusanti P."/>
            <person name="Shaw S."/>
            <person name="Blin K."/>
            <person name="Weber T."/>
        </authorList>
    </citation>
    <scope>NUCLEOTIDE SEQUENCE</scope>
    <source>
        <strain evidence="3">NBC_01482</strain>
    </source>
</reference>
<gene>
    <name evidence="3" type="ORF">OG563_18185</name>
</gene>